<feature type="compositionally biased region" description="Gly residues" evidence="2">
    <location>
        <begin position="870"/>
        <end position="883"/>
    </location>
</feature>
<dbReference type="Proteomes" id="UP000559256">
    <property type="component" value="Unassembled WGS sequence"/>
</dbReference>
<feature type="compositionally biased region" description="Low complexity" evidence="2">
    <location>
        <begin position="515"/>
        <end position="526"/>
    </location>
</feature>
<feature type="compositionally biased region" description="Polar residues" evidence="2">
    <location>
        <begin position="539"/>
        <end position="558"/>
    </location>
</feature>
<accession>A0A8H5FPZ4</accession>
<evidence type="ECO:0000313" key="4">
    <source>
        <dbReference type="Proteomes" id="UP000559256"/>
    </source>
</evidence>
<feature type="compositionally biased region" description="Low complexity" evidence="2">
    <location>
        <begin position="841"/>
        <end position="865"/>
    </location>
</feature>
<evidence type="ECO:0000256" key="2">
    <source>
        <dbReference type="SAM" id="MobiDB-lite"/>
    </source>
</evidence>
<comment type="caution">
    <text evidence="3">The sequence shown here is derived from an EMBL/GenBank/DDBJ whole genome shotgun (WGS) entry which is preliminary data.</text>
</comment>
<keyword evidence="4" id="KW-1185">Reference proteome</keyword>
<dbReference type="EMBL" id="JAACJM010000113">
    <property type="protein sequence ID" value="KAF5345325.1"/>
    <property type="molecule type" value="Genomic_DNA"/>
</dbReference>
<organism evidence="3 4">
    <name type="scientific">Tetrapyrgos nigripes</name>
    <dbReference type="NCBI Taxonomy" id="182062"/>
    <lineage>
        <taxon>Eukaryota</taxon>
        <taxon>Fungi</taxon>
        <taxon>Dikarya</taxon>
        <taxon>Basidiomycota</taxon>
        <taxon>Agaricomycotina</taxon>
        <taxon>Agaricomycetes</taxon>
        <taxon>Agaricomycetidae</taxon>
        <taxon>Agaricales</taxon>
        <taxon>Marasmiineae</taxon>
        <taxon>Marasmiaceae</taxon>
        <taxon>Tetrapyrgos</taxon>
    </lineage>
</organism>
<reference evidence="3 4" key="1">
    <citation type="journal article" date="2020" name="ISME J.">
        <title>Uncovering the hidden diversity of litter-decomposition mechanisms in mushroom-forming fungi.</title>
        <authorList>
            <person name="Floudas D."/>
            <person name="Bentzer J."/>
            <person name="Ahren D."/>
            <person name="Johansson T."/>
            <person name="Persson P."/>
            <person name="Tunlid A."/>
        </authorList>
    </citation>
    <scope>NUCLEOTIDE SEQUENCE [LARGE SCALE GENOMIC DNA]</scope>
    <source>
        <strain evidence="3 4">CBS 291.85</strain>
    </source>
</reference>
<feature type="compositionally biased region" description="Polar residues" evidence="2">
    <location>
        <begin position="21"/>
        <end position="40"/>
    </location>
</feature>
<dbReference type="OrthoDB" id="3008370at2759"/>
<feature type="region of interest" description="Disordered" evidence="2">
    <location>
        <begin position="210"/>
        <end position="319"/>
    </location>
</feature>
<feature type="compositionally biased region" description="Polar residues" evidence="2">
    <location>
        <begin position="417"/>
        <end position="427"/>
    </location>
</feature>
<feature type="compositionally biased region" description="Polar residues" evidence="2">
    <location>
        <begin position="450"/>
        <end position="463"/>
    </location>
</feature>
<dbReference type="AlphaFoldDB" id="A0A8H5FPZ4"/>
<evidence type="ECO:0000313" key="3">
    <source>
        <dbReference type="EMBL" id="KAF5345325.1"/>
    </source>
</evidence>
<sequence length="890" mass="96809">MHRPANMADENISPLPIRPRGSSTYSMGSVGTASNTSGQPSRRTSTTSLKKEKKELHNLAVLLALEKDDNRQLRQLVEDLRTELTRQGLRTEKAENELVEVTRKFMTMNQERLEALHEVTRLRGQLKLYEFHLNTAKAEIRRGQRFIDELNARRVEAEKLVSDTKNAKDRLSQELLAREWKDEGMKEGFIQGMERARAEAEAFLTMSDQLTEQAVLPDTGRRESSTMGGDGDSFYYRTDDETRRQSSTTDFTVFTRPETPVAHNPPSAPPPQDVAHPHDDDDDDDDPPPIPIPNPRPPTGDIRPIIIHNAPPSPRHPPVQIPPEGFIPITGASGDIVLPPSHELAPPPPIPSPGPSFVPLKDEAKLVPPPGALYTVNMMHSHPHPHPHPRSHPHPHPHPHPQSHSHSHRHHHPGSPESNSTTISQFEMVNVNDGFPKHSPMSAIPEVASERNSPIPSMNSSGAGAQDLHRNTSLRSQRSSPHPHPHSSHLTRAPSRQEDHRSHHSQSPHEHNLNRKSSLTSAASSSRRTKTPDKYGIYQRSTSPSQQGVSGGSISRGRTPSMPMPMTMPVASGGPAHTHGHGHAPSNILDDTTFINKTPKARTDELPEVSNFNPRRSDPLADTSFLTKTPRSRPDDLPDEYGGNNREPAPVIPTQAPSGPSSARPHMSAGIYTRPYPSSLQPDMGGGMFPSPSWHSEESSANYNVDIESPTPPQSEQFEENPREFREYLSASDAARPLPVSPRTQPSNMLHSVPMPGTPIATPGGIFIPTGPPSPSPGRRSSSPHPPSPNRPASPLGPRGMPGDFGYVGAIAGGPDESEPPVIPNVEELLRPHDSDEDSDAASSGFHSTRTLTTPPITVPTPNTGKGKGRGGGPGGASAGGARGGKKKKR</sequence>
<feature type="coiled-coil region" evidence="1">
    <location>
        <begin position="63"/>
        <end position="111"/>
    </location>
</feature>
<protein>
    <submittedName>
        <fullName evidence="3">Uncharacterized protein</fullName>
    </submittedName>
</protein>
<feature type="compositionally biased region" description="Basic residues" evidence="2">
    <location>
        <begin position="381"/>
        <end position="413"/>
    </location>
</feature>
<gene>
    <name evidence="3" type="ORF">D9758_008480</name>
</gene>
<feature type="compositionally biased region" description="Basic and acidic residues" evidence="2">
    <location>
        <begin position="495"/>
        <end position="513"/>
    </location>
</feature>
<feature type="compositionally biased region" description="Low complexity" evidence="2">
    <location>
        <begin position="754"/>
        <end position="769"/>
    </location>
</feature>
<feature type="compositionally biased region" description="Low complexity" evidence="2">
    <location>
        <begin position="559"/>
        <end position="577"/>
    </location>
</feature>
<keyword evidence="1" id="KW-0175">Coiled coil</keyword>
<name>A0A8H5FPZ4_9AGAR</name>
<feature type="region of interest" description="Disordered" evidence="2">
    <location>
        <begin position="1"/>
        <end position="52"/>
    </location>
</feature>
<evidence type="ECO:0000256" key="1">
    <source>
        <dbReference type="SAM" id="Coils"/>
    </source>
</evidence>
<feature type="compositionally biased region" description="Pro residues" evidence="2">
    <location>
        <begin position="288"/>
        <end position="298"/>
    </location>
</feature>
<feature type="region of interest" description="Disordered" evidence="2">
    <location>
        <begin position="374"/>
        <end position="890"/>
    </location>
</feature>
<proteinExistence type="predicted"/>